<proteinExistence type="inferred from homology"/>
<evidence type="ECO:0000256" key="6">
    <source>
        <dbReference type="ARBA" id="ARBA00023034"/>
    </source>
</evidence>
<keyword evidence="6" id="KW-0333">Golgi apparatus</keyword>
<dbReference type="PANTHER" id="PTHR21443:SF0">
    <property type="entry name" value="CONSERVED OLIGOMERIC GOLGI COMPLEX SUBUNIT 7"/>
    <property type="match status" value="1"/>
</dbReference>
<dbReference type="GO" id="GO:0007030">
    <property type="term" value="P:Golgi organization"/>
    <property type="evidence" value="ECO:0007669"/>
    <property type="project" value="TreeGrafter"/>
</dbReference>
<sequence length="413" mass="47654">MCILYVLNLNAVSNVSFYLLLQLCKINDFSRFAQPDFNHVHWINETLKSCTSDLNQLDQKASDLVLQLQTQMKDVMQTLDHTCQEAIVSIPRVLREIDAVRIDALTLEADLKTLQDDNQLDDNSQNIVNSLVELDRTRRNAQSAADALRETDRWINLMQCIDELFEVGDLDQLCSSIEGMSQCLASFIHLNDYDERVKQVDQYKNNLETLIAPKLIQSFDDLSLFMMSMSTLMLTNDNYNYANVDSNNNYSGNNNNRLKTTEMHYQNDHLKLTSHLINLLCRIGRENSARKYYTTWLKEQVAGFWDRSACQTVENTTTDESDSLTMVVVVLPVVIQKLSSYQSKIFTNKERQKLNCLPIYPDTELNSDQLTNSPMINNIIYFYALLICFFKGQVTVGYLQYFEELLIPFYSGN</sequence>
<keyword evidence="7" id="KW-0472">Membrane</keyword>
<dbReference type="PANTHER" id="PTHR21443">
    <property type="entry name" value="CONSERVED OLIGOMERIC GOLGI COMPLEX COMPONENT 7"/>
    <property type="match status" value="1"/>
</dbReference>
<accession>A0A094ZPE2</accession>
<dbReference type="GO" id="GO:0000139">
    <property type="term" value="C:Golgi membrane"/>
    <property type="evidence" value="ECO:0007669"/>
    <property type="project" value="UniProtKB-SubCell"/>
</dbReference>
<protein>
    <recommendedName>
        <fullName evidence="3">Conserved oligomeric Golgi complex subunit 7</fullName>
    </recommendedName>
    <alternativeName>
        <fullName evidence="8">Component of oligomeric Golgi complex 7</fullName>
    </alternativeName>
</protein>
<evidence type="ECO:0000256" key="1">
    <source>
        <dbReference type="ARBA" id="ARBA00004395"/>
    </source>
</evidence>
<dbReference type="EMBL" id="KL250640">
    <property type="protein sequence ID" value="KGB34884.1"/>
    <property type="molecule type" value="Genomic_DNA"/>
</dbReference>
<keyword evidence="9" id="KW-0175">Coiled coil</keyword>
<comment type="subcellular location">
    <subcellularLocation>
        <location evidence="1">Golgi apparatus membrane</location>
        <topology evidence="1">Peripheral membrane protein</topology>
    </subcellularLocation>
</comment>
<feature type="coiled-coil region" evidence="9">
    <location>
        <begin position="97"/>
        <end position="151"/>
    </location>
</feature>
<evidence type="ECO:0000256" key="4">
    <source>
        <dbReference type="ARBA" id="ARBA00022448"/>
    </source>
</evidence>
<evidence type="ECO:0000256" key="2">
    <source>
        <dbReference type="ARBA" id="ARBA00005831"/>
    </source>
</evidence>
<name>A0A094ZPE2_SCHHA</name>
<evidence type="ECO:0000256" key="8">
    <source>
        <dbReference type="ARBA" id="ARBA00031345"/>
    </source>
</evidence>
<reference evidence="10" key="1">
    <citation type="journal article" date="2012" name="Nat. Genet.">
        <title>Whole-genome sequence of Schistosoma haematobium.</title>
        <authorList>
            <person name="Young N.D."/>
            <person name="Jex A.R."/>
            <person name="Li B."/>
            <person name="Liu S."/>
            <person name="Yang L."/>
            <person name="Xiong Z."/>
            <person name="Li Y."/>
            <person name="Cantacessi C."/>
            <person name="Hall R.S."/>
            <person name="Xu X."/>
            <person name="Chen F."/>
            <person name="Wu X."/>
            <person name="Zerlotini A."/>
            <person name="Oliveira G."/>
            <person name="Hofmann A."/>
            <person name="Zhang G."/>
            <person name="Fang X."/>
            <person name="Kang Y."/>
            <person name="Campbell B.E."/>
            <person name="Loukas A."/>
            <person name="Ranganathan S."/>
            <person name="Rollinson D."/>
            <person name="Rinaldi G."/>
            <person name="Brindley P.J."/>
            <person name="Yang H."/>
            <person name="Wang J."/>
            <person name="Wang J."/>
            <person name="Gasser R.B."/>
        </authorList>
    </citation>
    <scope>NUCLEOTIDE SEQUENCE [LARGE SCALE GENOMIC DNA]</scope>
</reference>
<organism evidence="10">
    <name type="scientific">Schistosoma haematobium</name>
    <name type="common">Blood fluke</name>
    <dbReference type="NCBI Taxonomy" id="6185"/>
    <lineage>
        <taxon>Eukaryota</taxon>
        <taxon>Metazoa</taxon>
        <taxon>Spiralia</taxon>
        <taxon>Lophotrochozoa</taxon>
        <taxon>Platyhelminthes</taxon>
        <taxon>Trematoda</taxon>
        <taxon>Digenea</taxon>
        <taxon>Strigeidida</taxon>
        <taxon>Schistosomatoidea</taxon>
        <taxon>Schistosomatidae</taxon>
        <taxon>Schistosoma</taxon>
    </lineage>
</organism>
<gene>
    <name evidence="10" type="ORF">MS3_03100</name>
</gene>
<comment type="similarity">
    <text evidence="2">Belongs to the COG7 family.</text>
</comment>
<evidence type="ECO:0000313" key="10">
    <source>
        <dbReference type="EMBL" id="KGB34884.1"/>
    </source>
</evidence>
<evidence type="ECO:0000256" key="7">
    <source>
        <dbReference type="ARBA" id="ARBA00023136"/>
    </source>
</evidence>
<keyword evidence="4" id="KW-0813">Transport</keyword>
<keyword evidence="5" id="KW-0653">Protein transport</keyword>
<evidence type="ECO:0000256" key="3">
    <source>
        <dbReference type="ARBA" id="ARBA00020984"/>
    </source>
</evidence>
<evidence type="ECO:0000256" key="5">
    <source>
        <dbReference type="ARBA" id="ARBA00022927"/>
    </source>
</evidence>
<dbReference type="GO" id="GO:0006886">
    <property type="term" value="P:intracellular protein transport"/>
    <property type="evidence" value="ECO:0007669"/>
    <property type="project" value="InterPro"/>
</dbReference>
<dbReference type="GO" id="GO:0017119">
    <property type="term" value="C:Golgi transport complex"/>
    <property type="evidence" value="ECO:0007669"/>
    <property type="project" value="InterPro"/>
</dbReference>
<dbReference type="AlphaFoldDB" id="A0A094ZPE2"/>
<evidence type="ECO:0000256" key="9">
    <source>
        <dbReference type="SAM" id="Coils"/>
    </source>
</evidence>
<dbReference type="STRING" id="6185.A0A094ZPE2"/>
<dbReference type="GO" id="GO:0006890">
    <property type="term" value="P:retrograde vesicle-mediated transport, Golgi to endoplasmic reticulum"/>
    <property type="evidence" value="ECO:0007669"/>
    <property type="project" value="TreeGrafter"/>
</dbReference>
<dbReference type="Pfam" id="PF10191">
    <property type="entry name" value="COG7"/>
    <property type="match status" value="1"/>
</dbReference>
<dbReference type="InterPro" id="IPR019335">
    <property type="entry name" value="COG7"/>
</dbReference>